<dbReference type="Pfam" id="PF11209">
    <property type="entry name" value="LmeA"/>
    <property type="match status" value="1"/>
</dbReference>
<keyword evidence="2" id="KW-1185">Reference proteome</keyword>
<sequence length="263" mass="27652">MRRAFPFKKLTITLVVLLGLFLAADFGGAALAEYQVSKKLGKKLELGRDPGVRITGFPFLTQAVRGDFRDVRLRVPGVDVGPLRDVDVRAELHHARISTLGMLTGANNRIAVDEVTGELRIGESDLGKAVPVEDLRITPVETSAASAAASGGAGGDSSTGVRLRGKVDIAGTTNRVTVTGTLRLENGKLRIVPNELDLENSAVGRVDLAGTFEKMVLRQFDTTLDPGGLPFDVRPTAVDVERGTLVVAGSADNVVINGNGSGG</sequence>
<evidence type="ECO:0000313" key="1">
    <source>
        <dbReference type="EMBL" id="SFE45513.1"/>
    </source>
</evidence>
<evidence type="ECO:0008006" key="3">
    <source>
        <dbReference type="Google" id="ProtNLM"/>
    </source>
</evidence>
<dbReference type="EMBL" id="FOMZ01000014">
    <property type="protein sequence ID" value="SFE45513.1"/>
    <property type="molecule type" value="Genomic_DNA"/>
</dbReference>
<proteinExistence type="predicted"/>
<name>A0A1I2AR77_9ACTN</name>
<accession>A0A1I2AR77</accession>
<organism evidence="1 2">
    <name type="scientific">Actinopolyspora alba</name>
    <dbReference type="NCBI Taxonomy" id="673379"/>
    <lineage>
        <taxon>Bacteria</taxon>
        <taxon>Bacillati</taxon>
        <taxon>Actinomycetota</taxon>
        <taxon>Actinomycetes</taxon>
        <taxon>Actinopolysporales</taxon>
        <taxon>Actinopolysporaceae</taxon>
        <taxon>Actinopolyspora</taxon>
        <taxon>Actinopolyspora alba group</taxon>
    </lineage>
</organism>
<dbReference type="RefSeq" id="WP_092928709.1">
    <property type="nucleotide sequence ID" value="NZ_FOMZ01000014.1"/>
</dbReference>
<dbReference type="AlphaFoldDB" id="A0A1I2AR77"/>
<dbReference type="InterPro" id="IPR021373">
    <property type="entry name" value="DUF2993"/>
</dbReference>
<gene>
    <name evidence="1" type="ORF">SAMN04487819_11425</name>
</gene>
<dbReference type="Proteomes" id="UP000198716">
    <property type="component" value="Unassembled WGS sequence"/>
</dbReference>
<reference evidence="2" key="1">
    <citation type="submission" date="2016-10" db="EMBL/GenBank/DDBJ databases">
        <authorList>
            <person name="Varghese N."/>
            <person name="Submissions S."/>
        </authorList>
    </citation>
    <scope>NUCLEOTIDE SEQUENCE [LARGE SCALE GENOMIC DNA]</scope>
    <source>
        <strain evidence="2">DSM 45004</strain>
    </source>
</reference>
<evidence type="ECO:0000313" key="2">
    <source>
        <dbReference type="Proteomes" id="UP000198716"/>
    </source>
</evidence>
<protein>
    <recommendedName>
        <fullName evidence="3">DUF2993 domain-containing protein</fullName>
    </recommendedName>
</protein>